<reference evidence="2" key="1">
    <citation type="submission" date="2020-08" db="EMBL/GenBank/DDBJ databases">
        <title>Multicomponent nature underlies the extraordinary mechanical properties of spider dragline silk.</title>
        <authorList>
            <person name="Kono N."/>
            <person name="Nakamura H."/>
            <person name="Mori M."/>
            <person name="Yoshida Y."/>
            <person name="Ohtoshi R."/>
            <person name="Malay A.D."/>
            <person name="Moran D.A.P."/>
            <person name="Tomita M."/>
            <person name="Numata K."/>
            <person name="Arakawa K."/>
        </authorList>
    </citation>
    <scope>NUCLEOTIDE SEQUENCE</scope>
</reference>
<dbReference type="AlphaFoldDB" id="A0A8X6P1Y9"/>
<comment type="caution">
    <text evidence="2">The sequence shown here is derived from an EMBL/GenBank/DDBJ whole genome shotgun (WGS) entry which is preliminary data.</text>
</comment>
<dbReference type="Proteomes" id="UP000887013">
    <property type="component" value="Unassembled WGS sequence"/>
</dbReference>
<keyword evidence="3" id="KW-1185">Reference proteome</keyword>
<accession>A0A8X6P1Y9</accession>
<proteinExistence type="predicted"/>
<organism evidence="2 3">
    <name type="scientific">Nephila pilipes</name>
    <name type="common">Giant wood spider</name>
    <name type="synonym">Nephila maculata</name>
    <dbReference type="NCBI Taxonomy" id="299642"/>
    <lineage>
        <taxon>Eukaryota</taxon>
        <taxon>Metazoa</taxon>
        <taxon>Ecdysozoa</taxon>
        <taxon>Arthropoda</taxon>
        <taxon>Chelicerata</taxon>
        <taxon>Arachnida</taxon>
        <taxon>Araneae</taxon>
        <taxon>Araneomorphae</taxon>
        <taxon>Entelegynae</taxon>
        <taxon>Araneoidea</taxon>
        <taxon>Nephilidae</taxon>
        <taxon>Nephila</taxon>
    </lineage>
</organism>
<feature type="compositionally biased region" description="Basic and acidic residues" evidence="1">
    <location>
        <begin position="82"/>
        <end position="92"/>
    </location>
</feature>
<evidence type="ECO:0000313" key="3">
    <source>
        <dbReference type="Proteomes" id="UP000887013"/>
    </source>
</evidence>
<dbReference type="EMBL" id="BMAW01110668">
    <property type="protein sequence ID" value="GFT44241.1"/>
    <property type="molecule type" value="Genomic_DNA"/>
</dbReference>
<evidence type="ECO:0000256" key="1">
    <source>
        <dbReference type="SAM" id="MobiDB-lite"/>
    </source>
</evidence>
<evidence type="ECO:0000313" key="2">
    <source>
        <dbReference type="EMBL" id="GFT44241.1"/>
    </source>
</evidence>
<name>A0A8X6P1Y9_NEPPI</name>
<gene>
    <name evidence="2" type="ORF">NPIL_45181</name>
</gene>
<protein>
    <submittedName>
        <fullName evidence="2">Uncharacterized protein</fullName>
    </submittedName>
</protein>
<feature type="region of interest" description="Disordered" evidence="1">
    <location>
        <begin position="82"/>
        <end position="105"/>
    </location>
</feature>
<sequence length="105" mass="11920">MAWSRRKLRSEHPSFSRNPFWKGDNRELIFAQELMRAASTKEKTFPPVFKSETGLQFEISEGSPGFGINTTFASFQEEGTAERSRTLLKTEDSTCAPGSRDLKLE</sequence>